<dbReference type="GO" id="GO:0032543">
    <property type="term" value="P:mitochondrial translation"/>
    <property type="evidence" value="ECO:0007669"/>
    <property type="project" value="TreeGrafter"/>
</dbReference>
<dbReference type="Proteomes" id="UP000189911">
    <property type="component" value="Chromosome E"/>
</dbReference>
<dbReference type="PANTHER" id="PTHR28158">
    <property type="entry name" value="37S RIBOSOMAL PROTEIN S35, MITOCHONDRIAL"/>
    <property type="match status" value="1"/>
</dbReference>
<name>A0A1G4K0X6_9SACH</name>
<dbReference type="InterPro" id="IPR021036">
    <property type="entry name" value="Ribosomal_mS45"/>
</dbReference>
<evidence type="ECO:0000256" key="1">
    <source>
        <dbReference type="SAM" id="MobiDB-lite"/>
    </source>
</evidence>
<dbReference type="GO" id="GO:0005763">
    <property type="term" value="C:mitochondrial small ribosomal subunit"/>
    <property type="evidence" value="ECO:0007669"/>
    <property type="project" value="TreeGrafter"/>
</dbReference>
<keyword evidence="3" id="KW-1185">Reference proteome</keyword>
<dbReference type="Pfam" id="PF12298">
    <property type="entry name" value="Bot1p"/>
    <property type="match status" value="1"/>
</dbReference>
<dbReference type="AlphaFoldDB" id="A0A1G4K0X6"/>
<proteinExistence type="predicted"/>
<dbReference type="OrthoDB" id="10052321at2759"/>
<evidence type="ECO:0000313" key="3">
    <source>
        <dbReference type="Proteomes" id="UP000189911"/>
    </source>
</evidence>
<accession>A0A1G4K0X6</accession>
<organism evidence="2 3">
    <name type="scientific">Lachancea nothofagi CBS 11611</name>
    <dbReference type="NCBI Taxonomy" id="1266666"/>
    <lineage>
        <taxon>Eukaryota</taxon>
        <taxon>Fungi</taxon>
        <taxon>Dikarya</taxon>
        <taxon>Ascomycota</taxon>
        <taxon>Saccharomycotina</taxon>
        <taxon>Saccharomycetes</taxon>
        <taxon>Saccharomycetales</taxon>
        <taxon>Saccharomycetaceae</taxon>
        <taxon>Lachancea</taxon>
    </lineage>
</organism>
<evidence type="ECO:0000313" key="2">
    <source>
        <dbReference type="EMBL" id="SCU97185.1"/>
    </source>
</evidence>
<reference evidence="3" key="1">
    <citation type="submission" date="2016-03" db="EMBL/GenBank/DDBJ databases">
        <authorList>
            <person name="Devillers Hugo."/>
        </authorList>
    </citation>
    <scope>NUCLEOTIDE SEQUENCE [LARGE SCALE GENOMIC DNA]</scope>
</reference>
<dbReference type="PANTHER" id="PTHR28158:SF1">
    <property type="entry name" value="SMALL RIBOSOMAL SUBUNIT PROTEIN MS45"/>
    <property type="match status" value="1"/>
</dbReference>
<feature type="region of interest" description="Disordered" evidence="1">
    <location>
        <begin position="112"/>
        <end position="138"/>
    </location>
</feature>
<gene>
    <name evidence="2" type="ORF">LANO_0E15390G</name>
</gene>
<sequence length="348" mass="39480">MFSSARTGPAVHQLQTQQVRFISRRKVAYPFYPFKRLGKQNPKKHDSNLKYAMRQFLGPRNFKGEHVSNKYFRVPQNHEPNYITPEIERGQALQHHVTGEPLTLQADGSVTIARSTGSQGSRDRGRDPNSSLRKLQPFPGNKHCITNRILSDELKLQIHDDIQNKHLSAQDVSQRYGLKIPRVEAVVKLMDVERKWEKHNRIAHGLKSMSSTLYKMFPLFVPRADISRENLSEIPIPAKALQSRFVTIAESEPFGPVDAAKVLELEPAADTLEKLATLGEHSAHHAQTSASTNKKKVIYGELNKGERSLFKFESSRVGKVGFRYGSGNRDSKKDRKIGFNELGKMVYL</sequence>
<dbReference type="GO" id="GO:0003735">
    <property type="term" value="F:structural constituent of ribosome"/>
    <property type="evidence" value="ECO:0007669"/>
    <property type="project" value="TreeGrafter"/>
</dbReference>
<dbReference type="EMBL" id="LT598451">
    <property type="protein sequence ID" value="SCU97185.1"/>
    <property type="molecule type" value="Genomic_DNA"/>
</dbReference>
<protein>
    <submittedName>
        <fullName evidence="2">LANO_0E15390g1_1</fullName>
    </submittedName>
</protein>